<evidence type="ECO:0000256" key="8">
    <source>
        <dbReference type="SAM" id="Phobius"/>
    </source>
</evidence>
<name>A0A852T1S6_9MICO</name>
<evidence type="ECO:0000256" key="1">
    <source>
        <dbReference type="ARBA" id="ARBA00004141"/>
    </source>
</evidence>
<feature type="compositionally biased region" description="Polar residues" evidence="7">
    <location>
        <begin position="485"/>
        <end position="494"/>
    </location>
</feature>
<dbReference type="GO" id="GO:0016020">
    <property type="term" value="C:membrane"/>
    <property type="evidence" value="ECO:0007669"/>
    <property type="project" value="UniProtKB-SubCell"/>
</dbReference>
<dbReference type="InterPro" id="IPR029044">
    <property type="entry name" value="Nucleotide-diphossugar_trans"/>
</dbReference>
<keyword evidence="3 9" id="KW-0808">Transferase</keyword>
<evidence type="ECO:0000256" key="2">
    <source>
        <dbReference type="ARBA" id="ARBA00022676"/>
    </source>
</evidence>
<protein>
    <submittedName>
        <fullName evidence="9">Cellulose synthase/poly-beta-1,6-N-acetylglucosamine synthase-like glycosyltransferase</fullName>
    </submittedName>
</protein>
<evidence type="ECO:0000313" key="9">
    <source>
        <dbReference type="EMBL" id="NYD74813.1"/>
    </source>
</evidence>
<dbReference type="SUPFAM" id="SSF53448">
    <property type="entry name" value="Nucleotide-diphospho-sugar transferases"/>
    <property type="match status" value="1"/>
</dbReference>
<dbReference type="AlphaFoldDB" id="A0A852T1S6"/>
<feature type="transmembrane region" description="Helical" evidence="8">
    <location>
        <begin position="328"/>
        <end position="351"/>
    </location>
</feature>
<dbReference type="InterPro" id="IPR050321">
    <property type="entry name" value="Glycosyltr_2/OpgH_subfam"/>
</dbReference>
<evidence type="ECO:0000256" key="6">
    <source>
        <dbReference type="ARBA" id="ARBA00023136"/>
    </source>
</evidence>
<keyword evidence="5 8" id="KW-1133">Transmembrane helix</keyword>
<evidence type="ECO:0000256" key="5">
    <source>
        <dbReference type="ARBA" id="ARBA00022989"/>
    </source>
</evidence>
<reference evidence="9 10" key="1">
    <citation type="submission" date="2020-07" db="EMBL/GenBank/DDBJ databases">
        <title>Sequencing the genomes of 1000 actinobacteria strains.</title>
        <authorList>
            <person name="Klenk H.-P."/>
        </authorList>
    </citation>
    <scope>NUCLEOTIDE SEQUENCE [LARGE SCALE GENOMIC DNA]</scope>
    <source>
        <strain evidence="9 10">DSM 23871</strain>
    </source>
</reference>
<evidence type="ECO:0000256" key="3">
    <source>
        <dbReference type="ARBA" id="ARBA00022679"/>
    </source>
</evidence>
<feature type="transmembrane region" description="Helical" evidence="8">
    <location>
        <begin position="6"/>
        <end position="28"/>
    </location>
</feature>
<dbReference type="EMBL" id="JACCBJ010000001">
    <property type="protein sequence ID" value="NYD74813.1"/>
    <property type="molecule type" value="Genomic_DNA"/>
</dbReference>
<keyword evidence="10" id="KW-1185">Reference proteome</keyword>
<evidence type="ECO:0000313" key="10">
    <source>
        <dbReference type="Proteomes" id="UP000589620"/>
    </source>
</evidence>
<feature type="region of interest" description="Disordered" evidence="7">
    <location>
        <begin position="431"/>
        <end position="494"/>
    </location>
</feature>
<feature type="compositionally biased region" description="Basic and acidic residues" evidence="7">
    <location>
        <begin position="434"/>
        <end position="449"/>
    </location>
</feature>
<dbReference type="PANTHER" id="PTHR43867:SF2">
    <property type="entry name" value="CELLULOSE SYNTHASE CATALYTIC SUBUNIT A [UDP-FORMING]"/>
    <property type="match status" value="1"/>
</dbReference>
<proteinExistence type="predicted"/>
<sequence>MTLFLSVASTALVISFLSYVTLILVPFIKRTPEEPGDPDRYDWHFFVPCRDEEAVVEATIDRLRSRFPDAHVWVIDDDSDDATASIVESRATRDDMVHLVRRVRPDARTGKGPALNSAYRVFRDWLPSSADMDRTIVCVIDADGELAENALAQAAGNTVFGDPQVGAAQVTVRMKNRNDTKAADGTPLPRLSRFLVRMQDLEFRTIIAAMQTLRGQTRTVGLGGNGQFTRLATLDAIDREKGQPWHGSLLEDYELGVHVLLAGYEIRHIHDTYVEQEGLVDLRRFLTQRTRWAQGNIQCSRYLRDILRSPHFGPGGAIESAYYLLLPFLQLLGFVTWVLLGIAIISGIAGYPGGPGLWLADNWWLVGVYLVVGVAPFGVWGPVYRKFCEPDASWAQAIGWGLGSWIYSFYTWASSTRAFARVAMNRSGWAKTRRNGEHHRAPRLAETRTRRGRHTAFGSSPNATPGRGAHSAHPHGQTRILPAHSATTGEKTHA</sequence>
<gene>
    <name evidence="9" type="ORF">BJ963_002332</name>
</gene>
<evidence type="ECO:0000256" key="7">
    <source>
        <dbReference type="SAM" id="MobiDB-lite"/>
    </source>
</evidence>
<evidence type="ECO:0000256" key="4">
    <source>
        <dbReference type="ARBA" id="ARBA00022692"/>
    </source>
</evidence>
<keyword evidence="4 8" id="KW-0812">Transmembrane</keyword>
<keyword evidence="6 8" id="KW-0472">Membrane</keyword>
<dbReference type="PANTHER" id="PTHR43867">
    <property type="entry name" value="CELLULOSE SYNTHASE CATALYTIC SUBUNIT A [UDP-FORMING]"/>
    <property type="match status" value="1"/>
</dbReference>
<dbReference type="Proteomes" id="UP000589620">
    <property type="component" value="Unassembled WGS sequence"/>
</dbReference>
<comment type="caution">
    <text evidence="9">The sequence shown here is derived from an EMBL/GenBank/DDBJ whole genome shotgun (WGS) entry which is preliminary data.</text>
</comment>
<organism evidence="9 10">
    <name type="scientific">Leifsonia soli</name>
    <dbReference type="NCBI Taxonomy" id="582665"/>
    <lineage>
        <taxon>Bacteria</taxon>
        <taxon>Bacillati</taxon>
        <taxon>Actinomycetota</taxon>
        <taxon>Actinomycetes</taxon>
        <taxon>Micrococcales</taxon>
        <taxon>Microbacteriaceae</taxon>
        <taxon>Leifsonia</taxon>
    </lineage>
</organism>
<comment type="subcellular location">
    <subcellularLocation>
        <location evidence="1">Membrane</location>
        <topology evidence="1">Multi-pass membrane protein</topology>
    </subcellularLocation>
</comment>
<dbReference type="RefSeq" id="WP_179456812.1">
    <property type="nucleotide sequence ID" value="NZ_BAAAPX010000001.1"/>
</dbReference>
<keyword evidence="2" id="KW-0328">Glycosyltransferase</keyword>
<dbReference type="Gene3D" id="3.90.550.10">
    <property type="entry name" value="Spore Coat Polysaccharide Biosynthesis Protein SpsA, Chain A"/>
    <property type="match status" value="1"/>
</dbReference>
<dbReference type="Pfam" id="PF13641">
    <property type="entry name" value="Glyco_tranf_2_3"/>
    <property type="match status" value="1"/>
</dbReference>
<dbReference type="GO" id="GO:0016757">
    <property type="term" value="F:glycosyltransferase activity"/>
    <property type="evidence" value="ECO:0007669"/>
    <property type="project" value="UniProtKB-KW"/>
</dbReference>
<accession>A0A852T1S6</accession>
<feature type="transmembrane region" description="Helical" evidence="8">
    <location>
        <begin position="363"/>
        <end position="384"/>
    </location>
</feature>